<dbReference type="InterPro" id="IPR001173">
    <property type="entry name" value="Glyco_trans_2-like"/>
</dbReference>
<proteinExistence type="predicted"/>
<dbReference type="EMBL" id="VDFV01000001">
    <property type="protein sequence ID" value="TNC74605.1"/>
    <property type="molecule type" value="Genomic_DNA"/>
</dbReference>
<feature type="domain" description="Glycosyltransferase 2-like" evidence="1">
    <location>
        <begin position="11"/>
        <end position="127"/>
    </location>
</feature>
<dbReference type="PANTHER" id="PTHR43685">
    <property type="entry name" value="GLYCOSYLTRANSFERASE"/>
    <property type="match status" value="1"/>
</dbReference>
<comment type="caution">
    <text evidence="2">The sequence shown here is derived from an EMBL/GenBank/DDBJ whole genome shotgun (WGS) entry which is preliminary data.</text>
</comment>
<dbReference type="PANTHER" id="PTHR43685:SF2">
    <property type="entry name" value="GLYCOSYLTRANSFERASE 2-LIKE DOMAIN-CONTAINING PROTEIN"/>
    <property type="match status" value="1"/>
</dbReference>
<reference evidence="2 3" key="1">
    <citation type="submission" date="2019-06" db="EMBL/GenBank/DDBJ databases">
        <authorList>
            <person name="Jiang L."/>
        </authorList>
    </citation>
    <scope>NUCLEOTIDE SEQUENCE [LARGE SCALE GENOMIC DNA]</scope>
    <source>
        <strain evidence="2 3">YIM 48858</strain>
    </source>
</reference>
<dbReference type="InterPro" id="IPR029044">
    <property type="entry name" value="Nucleotide-diphossugar_trans"/>
</dbReference>
<dbReference type="GO" id="GO:0016740">
    <property type="term" value="F:transferase activity"/>
    <property type="evidence" value="ECO:0007669"/>
    <property type="project" value="UniProtKB-KW"/>
</dbReference>
<accession>A0A5C4NL30</accession>
<keyword evidence="2" id="KW-0808">Transferase</keyword>
<keyword evidence="3" id="KW-1185">Reference proteome</keyword>
<gene>
    <name evidence="2" type="ORF">FHG71_00230</name>
</gene>
<evidence type="ECO:0000313" key="2">
    <source>
        <dbReference type="EMBL" id="TNC74605.1"/>
    </source>
</evidence>
<name>A0A5C4NL30_9RHOB</name>
<evidence type="ECO:0000313" key="3">
    <source>
        <dbReference type="Proteomes" id="UP000305709"/>
    </source>
</evidence>
<sequence length="309" mass="34371">MRNGCARVKISVIIPTFNNEDTLGATVRSVLAQDHGDLEAVVVNDGGRSPSGFLDISDPRLRVIDLPSNGGVSRARNRGFHETSGELVLFLDSDDVVAPDLLSFAARVLSDPAIAVLAVGHETVEDDVIRDKGLVLPTHRSEGLRTLSARDSFDLMRRRPSALLPSGMVFRRRVVADAAGPEPFHTGLKIAQDTLMILLVAWKNEIRLSDDKYFIYRVRPDSLSRNERRTLLERIEVMDICAATIRQAGGDPALVDLARRMRQNSARRVARLLRQDGDRHGARRILAADLRHRFNWKSAVEYAATLARR</sequence>
<dbReference type="SUPFAM" id="SSF53448">
    <property type="entry name" value="Nucleotide-diphospho-sugar transferases"/>
    <property type="match status" value="1"/>
</dbReference>
<dbReference type="OrthoDB" id="5291101at2"/>
<evidence type="ECO:0000259" key="1">
    <source>
        <dbReference type="Pfam" id="PF00535"/>
    </source>
</evidence>
<dbReference type="Pfam" id="PF00535">
    <property type="entry name" value="Glycos_transf_2"/>
    <property type="match status" value="1"/>
</dbReference>
<dbReference type="Proteomes" id="UP000305709">
    <property type="component" value="Unassembled WGS sequence"/>
</dbReference>
<dbReference type="AlphaFoldDB" id="A0A5C4NL30"/>
<organism evidence="2 3">
    <name type="scientific">Rubellimicrobium roseum</name>
    <dbReference type="NCBI Taxonomy" id="687525"/>
    <lineage>
        <taxon>Bacteria</taxon>
        <taxon>Pseudomonadati</taxon>
        <taxon>Pseudomonadota</taxon>
        <taxon>Alphaproteobacteria</taxon>
        <taxon>Rhodobacterales</taxon>
        <taxon>Roseobacteraceae</taxon>
        <taxon>Rubellimicrobium</taxon>
    </lineage>
</organism>
<dbReference type="InterPro" id="IPR050834">
    <property type="entry name" value="Glycosyltransf_2"/>
</dbReference>
<dbReference type="CDD" id="cd00761">
    <property type="entry name" value="Glyco_tranf_GTA_type"/>
    <property type="match status" value="1"/>
</dbReference>
<dbReference type="Gene3D" id="3.90.550.10">
    <property type="entry name" value="Spore Coat Polysaccharide Biosynthesis Protein SpsA, Chain A"/>
    <property type="match status" value="1"/>
</dbReference>
<protein>
    <submittedName>
        <fullName evidence="2">Glycosyltransferase family 2 protein</fullName>
    </submittedName>
</protein>